<evidence type="ECO:0000256" key="8">
    <source>
        <dbReference type="SAM" id="MobiDB-lite"/>
    </source>
</evidence>
<keyword evidence="13" id="KW-1185">Reference proteome</keyword>
<dbReference type="InterPro" id="IPR036876">
    <property type="entry name" value="UVR_dom_sf"/>
</dbReference>
<dbReference type="AlphaFoldDB" id="A0A2V3U292"/>
<evidence type="ECO:0000256" key="3">
    <source>
        <dbReference type="ARBA" id="ARBA00022769"/>
    </source>
</evidence>
<dbReference type="SUPFAM" id="SSF47781">
    <property type="entry name" value="RuvA domain 2-like"/>
    <property type="match status" value="1"/>
</dbReference>
<comment type="caution">
    <text evidence="12">The sequence shown here is derived from an EMBL/GenBank/DDBJ whole genome shotgun (WGS) entry which is preliminary data.</text>
</comment>
<dbReference type="GO" id="GO:0003677">
    <property type="term" value="F:DNA binding"/>
    <property type="evidence" value="ECO:0007669"/>
    <property type="project" value="UniProtKB-UniRule"/>
</dbReference>
<dbReference type="Gene3D" id="3.30.420.340">
    <property type="entry name" value="UvrC, RNAse H endonuclease domain"/>
    <property type="match status" value="1"/>
</dbReference>
<evidence type="ECO:0000256" key="4">
    <source>
        <dbReference type="ARBA" id="ARBA00022881"/>
    </source>
</evidence>
<evidence type="ECO:0000259" key="11">
    <source>
        <dbReference type="PROSITE" id="PS50165"/>
    </source>
</evidence>
<dbReference type="Pfam" id="PF14520">
    <property type="entry name" value="HHH_5"/>
    <property type="match status" value="1"/>
</dbReference>
<comment type="subunit">
    <text evidence="7">Interacts with UvrB in an incision complex.</text>
</comment>
<dbReference type="SUPFAM" id="SSF82771">
    <property type="entry name" value="GIY-YIG endonuclease"/>
    <property type="match status" value="1"/>
</dbReference>
<evidence type="ECO:0000256" key="1">
    <source>
        <dbReference type="ARBA" id="ARBA00022490"/>
    </source>
</evidence>
<evidence type="ECO:0000259" key="10">
    <source>
        <dbReference type="PROSITE" id="PS50164"/>
    </source>
</evidence>
<accession>A0A2V3U292</accession>
<comment type="subcellular location">
    <subcellularLocation>
        <location evidence="7">Cytoplasm</location>
    </subcellularLocation>
</comment>
<dbReference type="GO" id="GO:0009432">
    <property type="term" value="P:SOS response"/>
    <property type="evidence" value="ECO:0007669"/>
    <property type="project" value="UniProtKB-UniRule"/>
</dbReference>
<evidence type="ECO:0000259" key="9">
    <source>
        <dbReference type="PROSITE" id="PS50151"/>
    </source>
</evidence>
<dbReference type="PANTHER" id="PTHR30562:SF1">
    <property type="entry name" value="UVRABC SYSTEM PROTEIN C"/>
    <property type="match status" value="1"/>
</dbReference>
<feature type="domain" description="UvrC family homology region profile" evidence="11">
    <location>
        <begin position="314"/>
        <end position="606"/>
    </location>
</feature>
<feature type="region of interest" description="Disordered" evidence="8">
    <location>
        <begin position="1"/>
        <end position="22"/>
    </location>
</feature>
<evidence type="ECO:0000256" key="7">
    <source>
        <dbReference type="HAMAP-Rule" id="MF_00203"/>
    </source>
</evidence>
<dbReference type="Gene3D" id="4.10.860.10">
    <property type="entry name" value="UVR domain"/>
    <property type="match status" value="1"/>
</dbReference>
<dbReference type="SUPFAM" id="SSF46600">
    <property type="entry name" value="C-terminal UvrC-binding domain of UvrB"/>
    <property type="match status" value="1"/>
</dbReference>
<dbReference type="InterPro" id="IPR050066">
    <property type="entry name" value="UvrABC_protein_C"/>
</dbReference>
<dbReference type="GO" id="GO:0006289">
    <property type="term" value="P:nucleotide-excision repair"/>
    <property type="evidence" value="ECO:0007669"/>
    <property type="project" value="UniProtKB-UniRule"/>
</dbReference>
<dbReference type="Pfam" id="PF01541">
    <property type="entry name" value="GIY-YIG"/>
    <property type="match status" value="1"/>
</dbReference>
<dbReference type="Pfam" id="PF08459">
    <property type="entry name" value="UvrC_RNaseH_dom"/>
    <property type="match status" value="1"/>
</dbReference>
<dbReference type="FunFam" id="3.40.1440.10:FF:000001">
    <property type="entry name" value="UvrABC system protein C"/>
    <property type="match status" value="1"/>
</dbReference>
<comment type="function">
    <text evidence="7">The UvrABC repair system catalyzes the recognition and processing of DNA lesions. UvrC both incises the 5' and 3' sides of the lesion. The N-terminal half is responsible for the 3' incision and the C-terminal half is responsible for the 5' incision.</text>
</comment>
<dbReference type="CDD" id="cd10434">
    <property type="entry name" value="GIY-YIG_UvrC_Cho"/>
    <property type="match status" value="1"/>
</dbReference>
<dbReference type="HAMAP" id="MF_00203">
    <property type="entry name" value="UvrC"/>
    <property type="match status" value="1"/>
</dbReference>
<keyword evidence="5 7" id="KW-0234">DNA repair</keyword>
<dbReference type="NCBIfam" id="NF001824">
    <property type="entry name" value="PRK00558.1-5"/>
    <property type="match status" value="1"/>
</dbReference>
<dbReference type="InterPro" id="IPR004791">
    <property type="entry name" value="UvrC"/>
</dbReference>
<dbReference type="PANTHER" id="PTHR30562">
    <property type="entry name" value="UVRC/OXIDOREDUCTASE"/>
    <property type="match status" value="1"/>
</dbReference>
<dbReference type="InterPro" id="IPR010994">
    <property type="entry name" value="RuvA_2-like"/>
</dbReference>
<evidence type="ECO:0000256" key="5">
    <source>
        <dbReference type="ARBA" id="ARBA00023204"/>
    </source>
</evidence>
<feature type="domain" description="UVR" evidence="9">
    <location>
        <begin position="263"/>
        <end position="298"/>
    </location>
</feature>
<evidence type="ECO:0000313" key="12">
    <source>
        <dbReference type="EMBL" id="PXW55696.1"/>
    </source>
</evidence>
<dbReference type="InterPro" id="IPR001943">
    <property type="entry name" value="UVR_dom"/>
</dbReference>
<evidence type="ECO:0000313" key="13">
    <source>
        <dbReference type="Proteomes" id="UP000248021"/>
    </source>
</evidence>
<dbReference type="GO" id="GO:0005737">
    <property type="term" value="C:cytoplasm"/>
    <property type="evidence" value="ECO:0007669"/>
    <property type="project" value="UniProtKB-SubCell"/>
</dbReference>
<dbReference type="PROSITE" id="PS50165">
    <property type="entry name" value="UVRC"/>
    <property type="match status" value="1"/>
</dbReference>
<evidence type="ECO:0000256" key="6">
    <source>
        <dbReference type="ARBA" id="ARBA00023236"/>
    </source>
</evidence>
<name>A0A2V3U292_9HYPH</name>
<dbReference type="InterPro" id="IPR038476">
    <property type="entry name" value="UvrC_RNase_H_dom_sf"/>
</dbReference>
<dbReference type="NCBIfam" id="TIGR00194">
    <property type="entry name" value="uvrC"/>
    <property type="match status" value="1"/>
</dbReference>
<dbReference type="Gene3D" id="1.10.150.20">
    <property type="entry name" value="5' to 3' exonuclease, C-terminal subdomain"/>
    <property type="match status" value="1"/>
</dbReference>
<comment type="similarity">
    <text evidence="7">Belongs to the UvrC family.</text>
</comment>
<keyword evidence="1 7" id="KW-0963">Cytoplasm</keyword>
<proteinExistence type="inferred from homology"/>
<sequence>MRMVMGRDDKPNEEAEAQLVPGELRAGASVASDAGADEADDVASSVDFDFAEKAPASLRAGALIIRDFWQTAPNSPGVYRMIDADGDVLYVGKARHIKKRIASYLKGIGHGGNRTARMIAETAAMEFVVTQTETEALLLEANLIKQLRPRYNVLLRDDKSFPYILLTGDHPAPQLVKHRGARNRKGDYYGPFASAGAVTRTVNALQRAFLLRTCTDSYYENRTRPCLLYQIKRCSAPCTGEIGLDDYAGLVAEARAFLSGRSTAVKKSLAEEMQHASEALEFERAARYRDRLAALSAIQATQDVNPQSVEEADVFAIDLQAGQFCVQVFFFRNYQNWGNRAYFPKADARLAPDEVLSSFIAQFYDDKPCPRLVLLSHDLPEQDLLADALSTQRGGRVEVATPRRGEKRDLVDHALKNAREALARRLADSASQEKLLAGLAAAFGLAAPPRRIEVYDNSHIMGTNAVGAMIVAGRQGFMKTHYRTFNIRSEDLTPGDDFGMMREVLSRRFARLLKETPRDGAGPSAAIVITPDDRVLPLPGGERDGVRGDTLFNHGARPPHVGEPEGMPEGEVDGAFEDDVTDDDSFPAWPDLVLIDGGRGQLEAARVALADIGVTDVPLVGVAKGADRDAGRETFVMAGRTPFKLAPRDPALYFIQRLRDEAHRFAIGTHRAKRKRAFTKNPLDEITGIGPSRKRSLLLHFGTAKAVSRASLEDLQRAPGINAATARIVYEFFHENQG</sequence>
<keyword evidence="3 7" id="KW-0228">DNA excision</keyword>
<dbReference type="EMBL" id="QJJK01000009">
    <property type="protein sequence ID" value="PXW55696.1"/>
    <property type="molecule type" value="Genomic_DNA"/>
</dbReference>
<keyword evidence="6 7" id="KW-0742">SOS response</keyword>
<dbReference type="Proteomes" id="UP000248021">
    <property type="component" value="Unassembled WGS sequence"/>
</dbReference>
<organism evidence="12 13">
    <name type="scientific">Chelatococcus asaccharovorans</name>
    <dbReference type="NCBI Taxonomy" id="28210"/>
    <lineage>
        <taxon>Bacteria</taxon>
        <taxon>Pseudomonadati</taxon>
        <taxon>Pseudomonadota</taxon>
        <taxon>Alphaproteobacteria</taxon>
        <taxon>Hyphomicrobiales</taxon>
        <taxon>Chelatococcaceae</taxon>
        <taxon>Chelatococcus</taxon>
    </lineage>
</organism>
<dbReference type="PROSITE" id="PS50164">
    <property type="entry name" value="GIY_YIG"/>
    <property type="match status" value="1"/>
</dbReference>
<keyword evidence="4 7" id="KW-0267">Excision nuclease</keyword>
<dbReference type="SMART" id="SM00465">
    <property type="entry name" value="GIYc"/>
    <property type="match status" value="1"/>
</dbReference>
<feature type="domain" description="GIY-YIG" evidence="10">
    <location>
        <begin position="74"/>
        <end position="153"/>
    </location>
</feature>
<dbReference type="PROSITE" id="PS50151">
    <property type="entry name" value="UVR"/>
    <property type="match status" value="1"/>
</dbReference>
<dbReference type="InterPro" id="IPR035901">
    <property type="entry name" value="GIY-YIG_endonuc_sf"/>
</dbReference>
<dbReference type="GO" id="GO:0009380">
    <property type="term" value="C:excinuclease repair complex"/>
    <property type="evidence" value="ECO:0007669"/>
    <property type="project" value="InterPro"/>
</dbReference>
<dbReference type="GO" id="GO:0009381">
    <property type="term" value="F:excinuclease ABC activity"/>
    <property type="evidence" value="ECO:0007669"/>
    <property type="project" value="UniProtKB-UniRule"/>
</dbReference>
<dbReference type="InterPro" id="IPR000305">
    <property type="entry name" value="GIY-YIG_endonuc"/>
</dbReference>
<keyword evidence="2 7" id="KW-0227">DNA damage</keyword>
<protein>
    <recommendedName>
        <fullName evidence="7">UvrABC system protein C</fullName>
        <shortName evidence="7">Protein UvrC</shortName>
    </recommendedName>
    <alternativeName>
        <fullName evidence="7">Excinuclease ABC subunit C</fullName>
    </alternativeName>
</protein>
<dbReference type="InterPro" id="IPR047296">
    <property type="entry name" value="GIY-YIG_UvrC_Cho"/>
</dbReference>
<dbReference type="Gene3D" id="3.40.1440.10">
    <property type="entry name" value="GIY-YIG endonuclease"/>
    <property type="match status" value="1"/>
</dbReference>
<dbReference type="Pfam" id="PF02151">
    <property type="entry name" value="UVR"/>
    <property type="match status" value="1"/>
</dbReference>
<reference evidence="12 13" key="1">
    <citation type="submission" date="2018-05" db="EMBL/GenBank/DDBJ databases">
        <title>Genomic Encyclopedia of Type Strains, Phase IV (KMG-IV): sequencing the most valuable type-strain genomes for metagenomic binning, comparative biology and taxonomic classification.</title>
        <authorList>
            <person name="Goeker M."/>
        </authorList>
    </citation>
    <scope>NUCLEOTIDE SEQUENCE [LARGE SCALE GENOMIC DNA]</scope>
    <source>
        <strain evidence="12 13">DSM 6462</strain>
    </source>
</reference>
<feature type="compositionally biased region" description="Basic and acidic residues" evidence="8">
    <location>
        <begin position="1"/>
        <end position="13"/>
    </location>
</feature>
<dbReference type="Pfam" id="PF22920">
    <property type="entry name" value="UvrC_RNaseH"/>
    <property type="match status" value="1"/>
</dbReference>
<gene>
    <name evidence="7" type="primary">uvrC</name>
    <name evidence="12" type="ORF">C7450_109104</name>
</gene>
<evidence type="ECO:0000256" key="2">
    <source>
        <dbReference type="ARBA" id="ARBA00022763"/>
    </source>
</evidence>
<dbReference type="InterPro" id="IPR001162">
    <property type="entry name" value="UvrC_RNase_H_dom"/>
</dbReference>